<reference evidence="3" key="1">
    <citation type="submission" date="2025-08" db="UniProtKB">
        <authorList>
            <consortium name="RefSeq"/>
        </authorList>
    </citation>
    <scope>IDENTIFICATION</scope>
</reference>
<gene>
    <name evidence="3" type="primary">LOC139354880</name>
</gene>
<dbReference type="GeneID" id="139354880"/>
<accession>A0ABM4TZ45</accession>
<evidence type="ECO:0000313" key="2">
    <source>
        <dbReference type="Proteomes" id="UP001652628"/>
    </source>
</evidence>
<name>A0ABM4TZ45_DROSZ</name>
<organism evidence="2 3">
    <name type="scientific">Drosophila suzukii</name>
    <name type="common">Spotted-wing drosophila fruit fly</name>
    <dbReference type="NCBI Taxonomy" id="28584"/>
    <lineage>
        <taxon>Eukaryota</taxon>
        <taxon>Metazoa</taxon>
        <taxon>Ecdysozoa</taxon>
        <taxon>Arthropoda</taxon>
        <taxon>Hexapoda</taxon>
        <taxon>Insecta</taxon>
        <taxon>Pterygota</taxon>
        <taxon>Neoptera</taxon>
        <taxon>Endopterygota</taxon>
        <taxon>Diptera</taxon>
        <taxon>Brachycera</taxon>
        <taxon>Muscomorpha</taxon>
        <taxon>Ephydroidea</taxon>
        <taxon>Drosophilidae</taxon>
        <taxon>Drosophila</taxon>
        <taxon>Sophophora</taxon>
    </lineage>
</organism>
<protein>
    <submittedName>
        <fullName evidence="3">Uncharacterized protein</fullName>
    </submittedName>
</protein>
<feature type="compositionally biased region" description="Polar residues" evidence="1">
    <location>
        <begin position="8"/>
        <end position="18"/>
    </location>
</feature>
<evidence type="ECO:0000256" key="1">
    <source>
        <dbReference type="SAM" id="MobiDB-lite"/>
    </source>
</evidence>
<feature type="region of interest" description="Disordered" evidence="1">
    <location>
        <begin position="111"/>
        <end position="175"/>
    </location>
</feature>
<dbReference type="RefSeq" id="XP_070855233.1">
    <property type="nucleotide sequence ID" value="XM_070999132.1"/>
</dbReference>
<evidence type="ECO:0000313" key="3">
    <source>
        <dbReference type="RefSeq" id="XP_070855233.1"/>
    </source>
</evidence>
<feature type="region of interest" description="Disordered" evidence="1">
    <location>
        <begin position="1"/>
        <end position="20"/>
    </location>
</feature>
<proteinExistence type="predicted"/>
<dbReference type="Proteomes" id="UP001652628">
    <property type="component" value="Unplaced"/>
</dbReference>
<sequence>MDALKILQGTTHSQSAGAPSSRLRLRFHLPHWESSLTHSGYYKGLINIPLRPKPGRRLGYLRGQSRGFVLQDKGTGAAETMLYQPCIGRARMETRPSRNMRDARVYGHLILRSSKGKEGTGQKGKQRGQIRLSGLTPDKLTNSHRRAGPGGDDDFPPEASSDTDLHTVKRRCPVS</sequence>
<keyword evidence="2" id="KW-1185">Reference proteome</keyword>